<evidence type="ECO:0000256" key="11">
    <source>
        <dbReference type="SAM" id="Phobius"/>
    </source>
</evidence>
<evidence type="ECO:0000313" key="13">
    <source>
        <dbReference type="Proteomes" id="UP000265140"/>
    </source>
</evidence>
<organism evidence="12 13">
    <name type="scientific">Esox lucius</name>
    <name type="common">Northern pike</name>
    <dbReference type="NCBI Taxonomy" id="8010"/>
    <lineage>
        <taxon>Eukaryota</taxon>
        <taxon>Metazoa</taxon>
        <taxon>Chordata</taxon>
        <taxon>Craniata</taxon>
        <taxon>Vertebrata</taxon>
        <taxon>Euteleostomi</taxon>
        <taxon>Actinopterygii</taxon>
        <taxon>Neopterygii</taxon>
        <taxon>Teleostei</taxon>
        <taxon>Protacanthopterygii</taxon>
        <taxon>Esociformes</taxon>
        <taxon>Esocidae</taxon>
        <taxon>Esox</taxon>
    </lineage>
</organism>
<keyword evidence="5" id="KW-0406">Ion transport</keyword>
<dbReference type="NCBIfam" id="TIGR01197">
    <property type="entry name" value="nramp"/>
    <property type="match status" value="1"/>
</dbReference>
<dbReference type="AlphaFoldDB" id="A0A6Q2Y620"/>
<gene>
    <name evidence="12" type="primary">SLC11A2</name>
</gene>
<feature type="compositionally biased region" description="Acidic residues" evidence="10">
    <location>
        <begin position="1"/>
        <end position="13"/>
    </location>
</feature>
<dbReference type="Pfam" id="PF01566">
    <property type="entry name" value="Nramp"/>
    <property type="match status" value="1"/>
</dbReference>
<accession>A0A6Q2Y620</accession>
<reference evidence="12" key="3">
    <citation type="submission" date="2025-08" db="UniProtKB">
        <authorList>
            <consortium name="Ensembl"/>
        </authorList>
    </citation>
    <scope>IDENTIFICATION</scope>
</reference>
<dbReference type="GeneTree" id="ENSGT00940000155330"/>
<dbReference type="Ensembl" id="ENSELUT00000059183.2">
    <property type="protein sequence ID" value="ENSELUP00000061445.2"/>
    <property type="gene ID" value="ENSELUG00000040180.1"/>
</dbReference>
<feature type="compositionally biased region" description="Polar residues" evidence="10">
    <location>
        <begin position="14"/>
        <end position="29"/>
    </location>
</feature>
<comment type="subcellular location">
    <subcellularLocation>
        <location evidence="1">Late endosome membrane</location>
        <topology evidence="1">Multi-pass membrane protein</topology>
    </subcellularLocation>
    <subcellularLocation>
        <location evidence="2">Lysosome membrane</location>
        <topology evidence="2">Multi-pass membrane protein</topology>
    </subcellularLocation>
</comment>
<dbReference type="GO" id="GO:0031902">
    <property type="term" value="C:late endosome membrane"/>
    <property type="evidence" value="ECO:0007669"/>
    <property type="project" value="UniProtKB-SubCell"/>
</dbReference>
<evidence type="ECO:0000256" key="6">
    <source>
        <dbReference type="ARBA" id="ARBA00022692"/>
    </source>
</evidence>
<dbReference type="InterPro" id="IPR001046">
    <property type="entry name" value="NRAMP_fam"/>
</dbReference>
<reference evidence="12" key="2">
    <citation type="submission" date="2020-02" db="EMBL/GenBank/DDBJ databases">
        <title>Esox lucius (northern pike) genome, fEsoLuc1, primary haplotype.</title>
        <authorList>
            <person name="Myers G."/>
            <person name="Karagic N."/>
            <person name="Meyer A."/>
            <person name="Pippel M."/>
            <person name="Reichard M."/>
            <person name="Winkler S."/>
            <person name="Tracey A."/>
            <person name="Sims Y."/>
            <person name="Howe K."/>
            <person name="Rhie A."/>
            <person name="Formenti G."/>
            <person name="Durbin R."/>
            <person name="Fedrigo O."/>
            <person name="Jarvis E.D."/>
        </authorList>
    </citation>
    <scope>NUCLEOTIDE SEQUENCE [LARGE SCALE GENOMIC DNA]</scope>
</reference>
<dbReference type="GO" id="GO:0005886">
    <property type="term" value="C:plasma membrane"/>
    <property type="evidence" value="ECO:0007669"/>
    <property type="project" value="TreeGrafter"/>
</dbReference>
<comment type="similarity">
    <text evidence="3">Belongs to the NRAMP family.</text>
</comment>
<dbReference type="GO" id="GO:0005384">
    <property type="term" value="F:manganese ion transmembrane transporter activity"/>
    <property type="evidence" value="ECO:0007669"/>
    <property type="project" value="TreeGrafter"/>
</dbReference>
<feature type="transmembrane region" description="Helical" evidence="11">
    <location>
        <begin position="409"/>
        <end position="426"/>
    </location>
</feature>
<dbReference type="Proteomes" id="UP000265140">
    <property type="component" value="Chromosome 17"/>
</dbReference>
<feature type="transmembrane region" description="Helical" evidence="11">
    <location>
        <begin position="139"/>
        <end position="159"/>
    </location>
</feature>
<dbReference type="Bgee" id="ENSELUG00000021263">
    <property type="expression patterns" value="Expressed in liver and 15 other cell types or tissues"/>
</dbReference>
<evidence type="ECO:0000256" key="2">
    <source>
        <dbReference type="ARBA" id="ARBA00004155"/>
    </source>
</evidence>
<keyword evidence="8 11" id="KW-0472">Membrane</keyword>
<dbReference type="PANTHER" id="PTHR11706">
    <property type="entry name" value="SOLUTE CARRIER PROTEIN FAMILY 11 MEMBER"/>
    <property type="match status" value="1"/>
</dbReference>
<feature type="transmembrane region" description="Helical" evidence="11">
    <location>
        <begin position="255"/>
        <end position="278"/>
    </location>
</feature>
<feature type="transmembrane region" description="Helical" evidence="11">
    <location>
        <begin position="166"/>
        <end position="186"/>
    </location>
</feature>
<proteinExistence type="inferred from homology"/>
<evidence type="ECO:0000256" key="8">
    <source>
        <dbReference type="ARBA" id="ARBA00023136"/>
    </source>
</evidence>
<sequence>MTEQEADVLEEESPQANGDIQNTQGQYRSISPPASPVAGTLDDEQFSTYFEEKIPIPDDVTKIFSFRKLWAFTGPGFLMSIAYLDPGNIESDLQSGAKAGFKVPRIILWFMVELAIIGSDMQEVIGCAIAFNLLSVGRIPLWGGVLITITDTFVFLFLDKYGLRKLELFFGFLITIMAISFGYEYVKVGPDQGELLKGMFLPYCQGCGTPQMEQAVGIVGAVIMPHNIYLHSALVKSRQIDRGNKKEVKEANKYYFIESTIALFVSFLINVFVVAVFAEAFYKKTNKEVNLQCNASGSPHTELFPMDDNPLEVDIYKGGVVLGCFFGSAALYIWAVGILAAGQSSTMTGTYSGQFVMEGFLNLRWSRFARVLLTRSIAIFPTLLVAIFQDVQHMTGMNDFLNVLQSLQLPFALIPILTFTSMTSIMDDFANGLFWKIGGGVVVLMVCAINMYFVVVYVQSLDSVALYVLAAFLCIAYLCFVCYLAWQCLIALGISCLDVSCLGGRVSNNRPALLIEEQPAYDT</sequence>
<evidence type="ECO:0000256" key="10">
    <source>
        <dbReference type="SAM" id="MobiDB-lite"/>
    </source>
</evidence>
<reference evidence="13" key="1">
    <citation type="journal article" date="2014" name="PLoS ONE">
        <title>The genome and linkage map of the northern pike (Esox lucius): conserved synteny revealed between the salmonid sister group and the Neoteleostei.</title>
        <authorList>
            <person name="Rondeau E.B."/>
            <person name="Minkley D.R."/>
            <person name="Leong J.S."/>
            <person name="Messmer A.M."/>
            <person name="Jantzen J.R."/>
            <person name="von Schalburg K.R."/>
            <person name="Lemon C."/>
            <person name="Bird N.H."/>
            <person name="Koop B.F."/>
        </authorList>
    </citation>
    <scope>NUCLEOTIDE SEQUENCE</scope>
</reference>
<dbReference type="HAMAP" id="MF_00221">
    <property type="entry name" value="NRAMP"/>
    <property type="match status" value="1"/>
</dbReference>
<feature type="transmembrane region" description="Helical" evidence="11">
    <location>
        <begin position="372"/>
        <end position="389"/>
    </location>
</feature>
<evidence type="ECO:0000256" key="9">
    <source>
        <dbReference type="ARBA" id="ARBA00023228"/>
    </source>
</evidence>
<evidence type="ECO:0000256" key="3">
    <source>
        <dbReference type="ARBA" id="ARBA00006670"/>
    </source>
</evidence>
<keyword evidence="5" id="KW-0410">Iron transport</keyword>
<dbReference type="PANTHER" id="PTHR11706:SF33">
    <property type="entry name" value="NATURAL RESISTANCE-ASSOCIATED MACROPHAGE PROTEIN 2"/>
    <property type="match status" value="1"/>
</dbReference>
<keyword evidence="6 11" id="KW-0812">Transmembrane</keyword>
<keyword evidence="7 11" id="KW-1133">Transmembrane helix</keyword>
<evidence type="ECO:0000256" key="7">
    <source>
        <dbReference type="ARBA" id="ARBA00022989"/>
    </source>
</evidence>
<dbReference type="GO" id="GO:0005765">
    <property type="term" value="C:lysosomal membrane"/>
    <property type="evidence" value="ECO:0007669"/>
    <property type="project" value="UniProtKB-SubCell"/>
</dbReference>
<keyword evidence="9" id="KW-0458">Lysosome</keyword>
<feature type="transmembrane region" description="Helical" evidence="11">
    <location>
        <begin position="433"/>
        <end position="458"/>
    </location>
</feature>
<protein>
    <recommendedName>
        <fullName evidence="14">Solute carrier family 11 member 2</fullName>
    </recommendedName>
</protein>
<evidence type="ECO:0000256" key="5">
    <source>
        <dbReference type="ARBA" id="ARBA00022496"/>
    </source>
</evidence>
<dbReference type="GO" id="GO:0005381">
    <property type="term" value="F:iron ion transmembrane transporter activity"/>
    <property type="evidence" value="ECO:0007669"/>
    <property type="project" value="TreeGrafter"/>
</dbReference>
<feature type="transmembrane region" description="Helical" evidence="11">
    <location>
        <begin position="315"/>
        <end position="341"/>
    </location>
</feature>
<feature type="region of interest" description="Disordered" evidence="10">
    <location>
        <begin position="1"/>
        <end position="35"/>
    </location>
</feature>
<dbReference type="PRINTS" id="PR00447">
    <property type="entry name" value="NATRESASSCMP"/>
</dbReference>
<keyword evidence="5" id="KW-0408">Iron</keyword>
<feature type="transmembrane region" description="Helical" evidence="11">
    <location>
        <begin position="215"/>
        <end position="234"/>
    </location>
</feature>
<keyword evidence="4" id="KW-0813">Transport</keyword>
<evidence type="ECO:0000313" key="12">
    <source>
        <dbReference type="Ensembl" id="ENSELUP00000061445.2"/>
    </source>
</evidence>
<dbReference type="NCBIfam" id="NF037982">
    <property type="entry name" value="Nramp_1"/>
    <property type="match status" value="1"/>
</dbReference>
<evidence type="ECO:0000256" key="1">
    <source>
        <dbReference type="ARBA" id="ARBA00004107"/>
    </source>
</evidence>
<feature type="transmembrane region" description="Helical" evidence="11">
    <location>
        <begin position="464"/>
        <end position="486"/>
    </location>
</feature>
<reference evidence="12" key="4">
    <citation type="submission" date="2025-09" db="UniProtKB">
        <authorList>
            <consortium name="Ensembl"/>
        </authorList>
    </citation>
    <scope>IDENTIFICATION</scope>
</reference>
<dbReference type="GO" id="GO:0015086">
    <property type="term" value="F:cadmium ion transmembrane transporter activity"/>
    <property type="evidence" value="ECO:0007669"/>
    <property type="project" value="TreeGrafter"/>
</dbReference>
<name>A0A6Q2Y620_ESOLU</name>
<keyword evidence="13" id="KW-1185">Reference proteome</keyword>
<evidence type="ECO:0008006" key="14">
    <source>
        <dbReference type="Google" id="ProtNLM"/>
    </source>
</evidence>
<evidence type="ECO:0000256" key="4">
    <source>
        <dbReference type="ARBA" id="ARBA00022448"/>
    </source>
</evidence>